<sequence length="535" mass="58431">MFKGLITVLGFLICGMSFSFAAGGSSNDKDINFPISEATYIEMEKQEAEKTGKPLSLTQQLILRAKADPFNVVATLIFFFAVMHTFLAAKFNKMAHKYEHLHQYQVKNDTRVYVEGKEPVSLRATLFHFLGEIEAIFGIWLIPLLIALVIMEPNGMSTAAFYIDSRNYTEPVFVVIIMAIASSRPVIQMAEGCLRQVASIGKKTPAAWWLSILIIAPLLGSFITEPAAMTIAALLLGHQFYVLKPSAKFKYGTLGLLFVNISVGGTLTHFAAPPVLMVASKWHWNMPYMFTHFGWRAILGILIATAIYYVIFKREFAGLKGRAEELAAEKGNEPTPEPAPGWIIFVHMAFVAWTVLTLHHPAFFIGGFLFFLAFTMATQHHQYEIKLKGPLLVGFFLAGLVTHGGLQGWWISPVLTSLTEVPLFIGATVLTAFNDNAAITFLAAQVPAFNPDMFVGGQWISKTGDALAAAKGLEYAVVAGAVTGGGLTVIANAPNPAGQSILSKYFPDGISPIKLLLGALFPTIIMACCFMVLPH</sequence>
<protein>
    <submittedName>
        <fullName evidence="3">Na+/H+ antiporter</fullName>
    </submittedName>
</protein>
<evidence type="ECO:0000313" key="4">
    <source>
        <dbReference type="Proteomes" id="UP001304300"/>
    </source>
</evidence>
<dbReference type="Pfam" id="PF07399">
    <property type="entry name" value="Na_H_antiport_3"/>
    <property type="match status" value="1"/>
</dbReference>
<feature type="transmembrane region" description="Helical" evidence="1">
    <location>
        <begin position="171"/>
        <end position="194"/>
    </location>
</feature>
<feature type="transmembrane region" description="Helical" evidence="1">
    <location>
        <begin position="391"/>
        <end position="411"/>
    </location>
</feature>
<feature type="transmembrane region" description="Helical" evidence="1">
    <location>
        <begin position="362"/>
        <end position="379"/>
    </location>
</feature>
<evidence type="ECO:0000256" key="2">
    <source>
        <dbReference type="SAM" id="SignalP"/>
    </source>
</evidence>
<dbReference type="EMBL" id="CP136920">
    <property type="protein sequence ID" value="WOO39887.1"/>
    <property type="molecule type" value="Genomic_DNA"/>
</dbReference>
<feature type="transmembrane region" description="Helical" evidence="1">
    <location>
        <begin position="513"/>
        <end position="533"/>
    </location>
</feature>
<evidence type="ECO:0000256" key="1">
    <source>
        <dbReference type="SAM" id="Phobius"/>
    </source>
</evidence>
<dbReference type="RefSeq" id="WP_317831930.1">
    <property type="nucleotide sequence ID" value="NZ_CP136920.1"/>
</dbReference>
<gene>
    <name evidence="3" type="ORF">RZN69_14775</name>
</gene>
<feature type="transmembrane region" description="Helical" evidence="1">
    <location>
        <begin position="254"/>
        <end position="273"/>
    </location>
</feature>
<dbReference type="InterPro" id="IPR009978">
    <property type="entry name" value="Na_H_antiport_3"/>
</dbReference>
<keyword evidence="1" id="KW-1133">Transmembrane helix</keyword>
<feature type="transmembrane region" description="Helical" evidence="1">
    <location>
        <begin position="293"/>
        <end position="312"/>
    </location>
</feature>
<feature type="signal peptide" evidence="2">
    <location>
        <begin position="1"/>
        <end position="21"/>
    </location>
</feature>
<feature type="transmembrane region" description="Helical" evidence="1">
    <location>
        <begin position="126"/>
        <end position="151"/>
    </location>
</feature>
<feature type="transmembrane region" description="Helical" evidence="1">
    <location>
        <begin position="423"/>
        <end position="444"/>
    </location>
</feature>
<dbReference type="KEGG" id="puo:RZN69_14775"/>
<feature type="transmembrane region" description="Helical" evidence="1">
    <location>
        <begin position="70"/>
        <end position="89"/>
    </location>
</feature>
<organism evidence="3 4">
    <name type="scientific">Rubellicoccus peritrichatus</name>
    <dbReference type="NCBI Taxonomy" id="3080537"/>
    <lineage>
        <taxon>Bacteria</taxon>
        <taxon>Pseudomonadati</taxon>
        <taxon>Verrucomicrobiota</taxon>
        <taxon>Opitutia</taxon>
        <taxon>Puniceicoccales</taxon>
        <taxon>Cerasicoccaceae</taxon>
        <taxon>Rubellicoccus</taxon>
    </lineage>
</organism>
<feature type="chain" id="PRO_5042959257" evidence="2">
    <location>
        <begin position="22"/>
        <end position="535"/>
    </location>
</feature>
<keyword evidence="2" id="KW-0732">Signal</keyword>
<keyword evidence="1" id="KW-0472">Membrane</keyword>
<accession>A0AAQ3QUL9</accession>
<name>A0AAQ3QUL9_9BACT</name>
<keyword evidence="4" id="KW-1185">Reference proteome</keyword>
<reference evidence="3 4" key="1">
    <citation type="submission" date="2023-10" db="EMBL/GenBank/DDBJ databases">
        <title>Rubellicoccus peritrichatus gen. nov., sp. nov., isolated from an algae of coral reef tank.</title>
        <authorList>
            <person name="Luo J."/>
        </authorList>
    </citation>
    <scope>NUCLEOTIDE SEQUENCE [LARGE SCALE GENOMIC DNA]</scope>
    <source>
        <strain evidence="3 4">CR14</strain>
    </source>
</reference>
<evidence type="ECO:0000313" key="3">
    <source>
        <dbReference type="EMBL" id="WOO39887.1"/>
    </source>
</evidence>
<proteinExistence type="predicted"/>
<dbReference type="Proteomes" id="UP001304300">
    <property type="component" value="Chromosome"/>
</dbReference>
<dbReference type="AlphaFoldDB" id="A0AAQ3QUL9"/>
<keyword evidence="1" id="KW-0812">Transmembrane</keyword>